<reference evidence="1" key="2">
    <citation type="submission" date="2020-09" db="EMBL/GenBank/DDBJ databases">
        <authorList>
            <person name="Sun Q."/>
            <person name="Ohkuma M."/>
        </authorList>
    </citation>
    <scope>NUCLEOTIDE SEQUENCE</scope>
    <source>
        <strain evidence="1">JCM 30804</strain>
    </source>
</reference>
<proteinExistence type="predicted"/>
<dbReference type="EMBL" id="BMPZ01000008">
    <property type="protein sequence ID" value="GGI87568.1"/>
    <property type="molecule type" value="Genomic_DNA"/>
</dbReference>
<comment type="caution">
    <text evidence="1">The sequence shown here is derived from an EMBL/GenBank/DDBJ whole genome shotgun (WGS) entry which is preliminary data.</text>
</comment>
<evidence type="ECO:0000313" key="2">
    <source>
        <dbReference type="Proteomes" id="UP000613743"/>
    </source>
</evidence>
<protein>
    <submittedName>
        <fullName evidence="1">Uncharacterized protein</fullName>
    </submittedName>
</protein>
<dbReference type="RefSeq" id="WP_188921633.1">
    <property type="nucleotide sequence ID" value="NZ_BMPZ01000008.1"/>
</dbReference>
<dbReference type="Proteomes" id="UP000613743">
    <property type="component" value="Unassembled WGS sequence"/>
</dbReference>
<sequence length="145" mass="16518">MSVSWLEQNALSFSESQIFRVTLFNDLSISTAEISAGFTAAWDSEHDDVGRGKQESMAIDEGKQLDFELRFLSPFEVTEPVFMTTPAQGKDKTLLNWGFHGPMDYSINLLFLYGFCGHNCKSFYHKAWTPSSKYWSLNNLCMNAF</sequence>
<accession>A0A917JWA4</accession>
<organism evidence="1 2">
    <name type="scientific">Shewanella gelidii</name>
    <dbReference type="NCBI Taxonomy" id="1642821"/>
    <lineage>
        <taxon>Bacteria</taxon>
        <taxon>Pseudomonadati</taxon>
        <taxon>Pseudomonadota</taxon>
        <taxon>Gammaproteobacteria</taxon>
        <taxon>Alteromonadales</taxon>
        <taxon>Shewanellaceae</taxon>
        <taxon>Shewanella</taxon>
    </lineage>
</organism>
<dbReference type="AlphaFoldDB" id="A0A917JWA4"/>
<name>A0A917JWA4_9GAMM</name>
<reference evidence="1" key="1">
    <citation type="journal article" date="2014" name="Int. J. Syst. Evol. Microbiol.">
        <title>Complete genome sequence of Corynebacterium casei LMG S-19264T (=DSM 44701T), isolated from a smear-ripened cheese.</title>
        <authorList>
            <consortium name="US DOE Joint Genome Institute (JGI-PGF)"/>
            <person name="Walter F."/>
            <person name="Albersmeier A."/>
            <person name="Kalinowski J."/>
            <person name="Ruckert C."/>
        </authorList>
    </citation>
    <scope>NUCLEOTIDE SEQUENCE</scope>
    <source>
        <strain evidence="1">JCM 30804</strain>
    </source>
</reference>
<gene>
    <name evidence="1" type="ORF">GCM10009332_26060</name>
</gene>
<keyword evidence="2" id="KW-1185">Reference proteome</keyword>
<evidence type="ECO:0000313" key="1">
    <source>
        <dbReference type="EMBL" id="GGI87568.1"/>
    </source>
</evidence>